<dbReference type="InterPro" id="IPR006664">
    <property type="entry name" value="OMP_bac"/>
</dbReference>
<reference evidence="9 10" key="1">
    <citation type="submission" date="2023-12" db="EMBL/GenBank/DDBJ databases">
        <title>the genome sequence of Hyalangium sp. s54d21.</title>
        <authorList>
            <person name="Zhang X."/>
        </authorList>
    </citation>
    <scope>NUCLEOTIDE SEQUENCE [LARGE SCALE GENOMIC DNA]</scope>
    <source>
        <strain evidence="10">s54d21</strain>
    </source>
</reference>
<accession>A0ABU5HGQ3</accession>
<evidence type="ECO:0000256" key="5">
    <source>
        <dbReference type="PROSITE-ProRule" id="PRU00473"/>
    </source>
</evidence>
<evidence type="ECO:0000256" key="2">
    <source>
        <dbReference type="ARBA" id="ARBA00022729"/>
    </source>
</evidence>
<dbReference type="CDD" id="cd07185">
    <property type="entry name" value="OmpA_C-like"/>
    <property type="match status" value="1"/>
</dbReference>
<gene>
    <name evidence="9" type="primary">traB</name>
    <name evidence="9" type="ORF">SYV04_38490</name>
</gene>
<dbReference type="PANTHER" id="PTHR30329">
    <property type="entry name" value="STATOR ELEMENT OF FLAGELLAR MOTOR COMPLEX"/>
    <property type="match status" value="1"/>
</dbReference>
<evidence type="ECO:0000256" key="1">
    <source>
        <dbReference type="ARBA" id="ARBA00004442"/>
    </source>
</evidence>
<keyword evidence="3 5" id="KW-0472">Membrane</keyword>
<dbReference type="InterPro" id="IPR036737">
    <property type="entry name" value="OmpA-like_sf"/>
</dbReference>
<dbReference type="Gene3D" id="3.30.1330.60">
    <property type="entry name" value="OmpA-like domain"/>
    <property type="match status" value="1"/>
</dbReference>
<dbReference type="RefSeq" id="WP_321551051.1">
    <property type="nucleotide sequence ID" value="NZ_JAXIVS010000019.1"/>
</dbReference>
<dbReference type="PRINTS" id="PR01021">
    <property type="entry name" value="OMPADOMAIN"/>
</dbReference>
<protein>
    <submittedName>
        <fullName evidence="9">Outer membrane exchange protein TraB</fullName>
    </submittedName>
</protein>
<dbReference type="SUPFAM" id="SSF103647">
    <property type="entry name" value="TSP type-3 repeat"/>
    <property type="match status" value="1"/>
</dbReference>
<organism evidence="9 10">
    <name type="scientific">Hyalangium rubrum</name>
    <dbReference type="NCBI Taxonomy" id="3103134"/>
    <lineage>
        <taxon>Bacteria</taxon>
        <taxon>Pseudomonadati</taxon>
        <taxon>Myxococcota</taxon>
        <taxon>Myxococcia</taxon>
        <taxon>Myxococcales</taxon>
        <taxon>Cystobacterineae</taxon>
        <taxon>Archangiaceae</taxon>
        <taxon>Hyalangium</taxon>
    </lineage>
</organism>
<feature type="signal peptide" evidence="7">
    <location>
        <begin position="1"/>
        <end position="22"/>
    </location>
</feature>
<evidence type="ECO:0000256" key="4">
    <source>
        <dbReference type="ARBA" id="ARBA00023237"/>
    </source>
</evidence>
<feature type="compositionally biased region" description="Basic and acidic residues" evidence="6">
    <location>
        <begin position="342"/>
        <end position="352"/>
    </location>
</feature>
<sequence length="548" mass="57810">MKRSLTTALALALGLAATAATAQDARFDVQLFRPSGAPQDVVMVGQSRPLAHMSASGGFFLNFSLDPLVLVNKSGDSSKKVLSLVGNRLQLDAMATVGVFDWAELGVDMPLVLAQGGDNLEAIGSEGAIKGYVLGDLRLTGKVAVPGLRRRPEDSGLGAAITFGLGLPTGDQEAFASDGELTYSPGLLVDYRFESGILLSGTAGLWDRPDRVFNGTTVGDMAPFGIAAEVPILRGSGITAVGMVHGAVGLDKLPDEPRNIPAELLFGLRWYSSTGLTFTVGGGGGCGCSLQAPSLRFFTSIVWVPAKTAEWEAIEKFKEPPEPPPPPPPDSDGDSVTDDLDVCPKEPGRADRGGCPIRDADGDGVEDSLDKCPQVAAGPDGKGGCPLVRIQGNKILILEQVNFATDQDVILSESFPILEEVSQVLKTHPEINRLLVEGHTDARASDDYNLDLSNRRAASVRRYLEESGVSTERLCSQGFGRTKPLAENDTEEGMALNRRVEFTILPPAAEGEPRCPGDPVEKPGKKKGGKRAPASTPLPAPTKPAEKP</sequence>
<feature type="compositionally biased region" description="Acidic residues" evidence="6">
    <location>
        <begin position="331"/>
        <end position="341"/>
    </location>
</feature>
<dbReference type="PRINTS" id="PR01023">
    <property type="entry name" value="NAFLGMOTY"/>
</dbReference>
<dbReference type="NCBIfam" id="NF033763">
    <property type="entry name" value="exchanger_TraB"/>
    <property type="match status" value="1"/>
</dbReference>
<evidence type="ECO:0000256" key="3">
    <source>
        <dbReference type="ARBA" id="ARBA00023136"/>
    </source>
</evidence>
<evidence type="ECO:0000313" key="9">
    <source>
        <dbReference type="EMBL" id="MDY7232342.1"/>
    </source>
</evidence>
<evidence type="ECO:0000256" key="6">
    <source>
        <dbReference type="SAM" id="MobiDB-lite"/>
    </source>
</evidence>
<dbReference type="PANTHER" id="PTHR30329:SF21">
    <property type="entry name" value="LIPOPROTEIN YIAD-RELATED"/>
    <property type="match status" value="1"/>
</dbReference>
<dbReference type="SUPFAM" id="SSF103088">
    <property type="entry name" value="OmpA-like"/>
    <property type="match status" value="1"/>
</dbReference>
<feature type="region of interest" description="Disordered" evidence="6">
    <location>
        <begin position="505"/>
        <end position="548"/>
    </location>
</feature>
<keyword evidence="4" id="KW-0998">Cell outer membrane</keyword>
<feature type="compositionally biased region" description="Basic and acidic residues" evidence="6">
    <location>
        <begin position="511"/>
        <end position="523"/>
    </location>
</feature>
<dbReference type="InterPro" id="IPR050330">
    <property type="entry name" value="Bact_OuterMem_StrucFunc"/>
</dbReference>
<evidence type="ECO:0000313" key="10">
    <source>
        <dbReference type="Proteomes" id="UP001291309"/>
    </source>
</evidence>
<comment type="subcellular location">
    <subcellularLocation>
        <location evidence="1">Cell outer membrane</location>
    </subcellularLocation>
</comment>
<dbReference type="Proteomes" id="UP001291309">
    <property type="component" value="Unassembled WGS sequence"/>
</dbReference>
<keyword evidence="2 7" id="KW-0732">Signal</keyword>
<dbReference type="Pfam" id="PF02412">
    <property type="entry name" value="TSP_3"/>
    <property type="match status" value="2"/>
</dbReference>
<evidence type="ECO:0000259" key="8">
    <source>
        <dbReference type="PROSITE" id="PS51123"/>
    </source>
</evidence>
<comment type="caution">
    <text evidence="9">The sequence shown here is derived from an EMBL/GenBank/DDBJ whole genome shotgun (WGS) entry which is preliminary data.</text>
</comment>
<feature type="chain" id="PRO_5046944732" evidence="7">
    <location>
        <begin position="23"/>
        <end position="548"/>
    </location>
</feature>
<feature type="domain" description="OmpA-like" evidence="8">
    <location>
        <begin position="391"/>
        <end position="508"/>
    </location>
</feature>
<dbReference type="InterPro" id="IPR006665">
    <property type="entry name" value="OmpA-like"/>
</dbReference>
<dbReference type="EMBL" id="JAXIVS010000019">
    <property type="protein sequence ID" value="MDY7232342.1"/>
    <property type="molecule type" value="Genomic_DNA"/>
</dbReference>
<name>A0ABU5HGQ3_9BACT</name>
<feature type="region of interest" description="Disordered" evidence="6">
    <location>
        <begin position="317"/>
        <end position="357"/>
    </location>
</feature>
<keyword evidence="10" id="KW-1185">Reference proteome</keyword>
<dbReference type="InterPro" id="IPR003367">
    <property type="entry name" value="Thrombospondin_3-like_rpt"/>
</dbReference>
<evidence type="ECO:0000256" key="7">
    <source>
        <dbReference type="SAM" id="SignalP"/>
    </source>
</evidence>
<dbReference type="InterPro" id="IPR028974">
    <property type="entry name" value="TSP_type-3_rpt"/>
</dbReference>
<proteinExistence type="predicted"/>
<dbReference type="Pfam" id="PF00691">
    <property type="entry name" value="OmpA"/>
    <property type="match status" value="1"/>
</dbReference>
<dbReference type="PROSITE" id="PS51123">
    <property type="entry name" value="OMPA_2"/>
    <property type="match status" value="1"/>
</dbReference>